<dbReference type="RefSeq" id="WP_184660618.1">
    <property type="nucleotide sequence ID" value="NZ_CP031518.1"/>
</dbReference>
<feature type="chain" id="PRO_5031014359" description="Lipoprotein" evidence="1">
    <location>
        <begin position="25"/>
        <end position="310"/>
    </location>
</feature>
<dbReference type="InterPro" id="IPR014094">
    <property type="entry name" value="LpoB"/>
</dbReference>
<dbReference type="Gene3D" id="3.40.50.10610">
    <property type="entry name" value="ABC-type transport auxiliary lipoprotein component"/>
    <property type="match status" value="1"/>
</dbReference>
<sequence length="310" mass="34042">MSIKKKSFTGFMLFLLAIALPCFSENGIDETLVDVSSDICSVCSQNEIIAVLDFNAETVDMSNYLSNSLASNLSQNGKVRVVTRQHMDKIEKELDFQMSGYVSDSTALSICERLGAKAIIFGQFEELENQYTLQVKVLDVETAAYNLFKFYKIARSPKTEQLLGRAATYRKSAFGIIAETNKNCIEMIAPAGGISFDYSLSRKFSIGVKAFLSYDINGKNSDDNTAVTFEPLGSFRVYTTSPIGDSSSGMFIEGLFGGAVLFINDETKTVPSAGISLGIRQPFGATFIEPYLRVGYPYLFGAGLQFGLRF</sequence>
<proteinExistence type="predicted"/>
<keyword evidence="3" id="KW-1185">Reference proteome</keyword>
<evidence type="ECO:0008006" key="4">
    <source>
        <dbReference type="Google" id="ProtNLM"/>
    </source>
</evidence>
<dbReference type="AlphaFoldDB" id="A0A7W8GAK4"/>
<gene>
    <name evidence="2" type="ORF">HNP76_002302</name>
</gene>
<evidence type="ECO:0000256" key="1">
    <source>
        <dbReference type="SAM" id="SignalP"/>
    </source>
</evidence>
<comment type="caution">
    <text evidence="2">The sequence shown here is derived from an EMBL/GenBank/DDBJ whole genome shotgun (WGS) entry which is preliminary data.</text>
</comment>
<accession>A0A7W8GAK4</accession>
<feature type="signal peptide" evidence="1">
    <location>
        <begin position="1"/>
        <end position="24"/>
    </location>
</feature>
<protein>
    <recommendedName>
        <fullName evidence="4">Lipoprotein</fullName>
    </recommendedName>
</protein>
<organism evidence="2 3">
    <name type="scientific">Treponema ruminis</name>
    <dbReference type="NCBI Taxonomy" id="744515"/>
    <lineage>
        <taxon>Bacteria</taxon>
        <taxon>Pseudomonadati</taxon>
        <taxon>Spirochaetota</taxon>
        <taxon>Spirochaetia</taxon>
        <taxon>Spirochaetales</taxon>
        <taxon>Treponemataceae</taxon>
        <taxon>Treponema</taxon>
    </lineage>
</organism>
<dbReference type="Pfam" id="PF13036">
    <property type="entry name" value="LpoB"/>
    <property type="match status" value="1"/>
</dbReference>
<evidence type="ECO:0000313" key="3">
    <source>
        <dbReference type="Proteomes" id="UP000518887"/>
    </source>
</evidence>
<keyword evidence="1" id="KW-0732">Signal</keyword>
<dbReference type="EMBL" id="JACHFQ010000007">
    <property type="protein sequence ID" value="MBB5226914.1"/>
    <property type="molecule type" value="Genomic_DNA"/>
</dbReference>
<dbReference type="Proteomes" id="UP000518887">
    <property type="component" value="Unassembled WGS sequence"/>
</dbReference>
<evidence type="ECO:0000313" key="2">
    <source>
        <dbReference type="EMBL" id="MBB5226914.1"/>
    </source>
</evidence>
<reference evidence="2 3" key="1">
    <citation type="submission" date="2020-08" db="EMBL/GenBank/DDBJ databases">
        <title>Genomic Encyclopedia of Type Strains, Phase IV (KMG-IV): sequencing the most valuable type-strain genomes for metagenomic binning, comparative biology and taxonomic classification.</title>
        <authorList>
            <person name="Goeker M."/>
        </authorList>
    </citation>
    <scope>NUCLEOTIDE SEQUENCE [LARGE SCALE GENOMIC DNA]</scope>
    <source>
        <strain evidence="2 3">DSM 103462</strain>
    </source>
</reference>
<name>A0A7W8GAK4_9SPIR</name>